<comment type="caution">
    <text evidence="1">The sequence shown here is derived from an EMBL/GenBank/DDBJ whole genome shotgun (WGS) entry which is preliminary data.</text>
</comment>
<dbReference type="EMBL" id="CABITT030000006">
    <property type="protein sequence ID" value="VVB08646.1"/>
    <property type="molecule type" value="Genomic_DNA"/>
</dbReference>
<accession>A0A565C4R0</accession>
<proteinExistence type="predicted"/>
<name>A0A565C4R0_9BRAS</name>
<keyword evidence="2" id="KW-1185">Reference proteome</keyword>
<evidence type="ECO:0000313" key="2">
    <source>
        <dbReference type="Proteomes" id="UP000489600"/>
    </source>
</evidence>
<dbReference type="AlphaFoldDB" id="A0A565C4R0"/>
<protein>
    <submittedName>
        <fullName evidence="1">Uncharacterized protein</fullName>
    </submittedName>
</protein>
<dbReference type="Proteomes" id="UP000489600">
    <property type="component" value="Unassembled WGS sequence"/>
</dbReference>
<reference evidence="1" key="1">
    <citation type="submission" date="2019-07" db="EMBL/GenBank/DDBJ databases">
        <authorList>
            <person name="Dittberner H."/>
        </authorList>
    </citation>
    <scope>NUCLEOTIDE SEQUENCE [LARGE SCALE GENOMIC DNA]</scope>
</reference>
<organism evidence="1 2">
    <name type="scientific">Arabis nemorensis</name>
    <dbReference type="NCBI Taxonomy" id="586526"/>
    <lineage>
        <taxon>Eukaryota</taxon>
        <taxon>Viridiplantae</taxon>
        <taxon>Streptophyta</taxon>
        <taxon>Embryophyta</taxon>
        <taxon>Tracheophyta</taxon>
        <taxon>Spermatophyta</taxon>
        <taxon>Magnoliopsida</taxon>
        <taxon>eudicotyledons</taxon>
        <taxon>Gunneridae</taxon>
        <taxon>Pentapetalae</taxon>
        <taxon>rosids</taxon>
        <taxon>malvids</taxon>
        <taxon>Brassicales</taxon>
        <taxon>Brassicaceae</taxon>
        <taxon>Arabideae</taxon>
        <taxon>Arabis</taxon>
    </lineage>
</organism>
<gene>
    <name evidence="1" type="ORF">ANE_LOCUS19090</name>
</gene>
<evidence type="ECO:0000313" key="1">
    <source>
        <dbReference type="EMBL" id="VVB08646.1"/>
    </source>
</evidence>
<sequence>MFADILKWRVHNPPPAMMMLKSDHLGRTLESGSGPTRTRDEIQHLSGLGSGTTTTGDGIQPLFGLFIYFSTGVSSGHFY</sequence>